<organism evidence="2 3">
    <name type="scientific">Novosphingobium album</name>
    <name type="common">ex Liu et al. 2023</name>
    <dbReference type="NCBI Taxonomy" id="3031130"/>
    <lineage>
        <taxon>Bacteria</taxon>
        <taxon>Pseudomonadati</taxon>
        <taxon>Pseudomonadota</taxon>
        <taxon>Alphaproteobacteria</taxon>
        <taxon>Sphingomonadales</taxon>
        <taxon>Sphingomonadaceae</taxon>
        <taxon>Novosphingobium</taxon>
    </lineage>
</organism>
<dbReference type="InterPro" id="IPR053176">
    <property type="entry name" value="T6SS_TssE1-like"/>
</dbReference>
<dbReference type="PANTHER" id="PTHR38595">
    <property type="entry name" value="CYTOPLASMIC PROTEIN-RELATED"/>
    <property type="match status" value="1"/>
</dbReference>
<keyword evidence="3" id="KW-1185">Reference proteome</keyword>
<accession>A0ABT5WUX1</accession>
<reference evidence="2 3" key="1">
    <citation type="submission" date="2023-03" db="EMBL/GenBank/DDBJ databases">
        <title>NovoSphingobium album sp. nov. isolated from polycyclic aromatic hydrocarbons- and heavy-metal polluted soil.</title>
        <authorList>
            <person name="Liu Z."/>
            <person name="Wang K."/>
        </authorList>
    </citation>
    <scope>NUCLEOTIDE SEQUENCE [LARGE SCALE GENOMIC DNA]</scope>
    <source>
        <strain evidence="2 3">H3SJ31-1</strain>
    </source>
</reference>
<dbReference type="InterPro" id="IPR017737">
    <property type="entry name" value="TssE1-like"/>
</dbReference>
<name>A0ABT5WUX1_9SPHN</name>
<evidence type="ECO:0000313" key="2">
    <source>
        <dbReference type="EMBL" id="MDE8653700.1"/>
    </source>
</evidence>
<dbReference type="SUPFAM" id="SSF160719">
    <property type="entry name" value="gpW/gp25-like"/>
    <property type="match status" value="1"/>
</dbReference>
<sequence length="180" mass="20578">MAARNRRGYLDPTLFDKLVADHEIGGLRGTELERIEDRRETLSYFSVPQIESFNEAALRSTVRRELAWLLNTTNLESLVDLEPYPQVRTSVVNYGVPDMAGKALNNRLVLQRARDIRNAIQAFEPRIEKVSLDVRRSEQAERPNAITYLIRADVRSAVRAIPVKFRTDLEIDTAAVTVRE</sequence>
<proteinExistence type="predicted"/>
<dbReference type="RefSeq" id="WP_275229784.1">
    <property type="nucleotide sequence ID" value="NZ_JARESE010000062.1"/>
</dbReference>
<comment type="caution">
    <text evidence="2">The sequence shown here is derived from an EMBL/GenBank/DDBJ whole genome shotgun (WGS) entry which is preliminary data.</text>
</comment>
<dbReference type="NCBIfam" id="TIGR03357">
    <property type="entry name" value="VI_zyme"/>
    <property type="match status" value="1"/>
</dbReference>
<dbReference type="Gene3D" id="3.10.450.40">
    <property type="match status" value="1"/>
</dbReference>
<dbReference type="PANTHER" id="PTHR38595:SF1">
    <property type="entry name" value="TYPE VI SECRETION SYSTEM COMPONENT TSSE1"/>
    <property type="match status" value="1"/>
</dbReference>
<feature type="domain" description="IraD/Gp25-like" evidence="1">
    <location>
        <begin position="57"/>
        <end position="156"/>
    </location>
</feature>
<protein>
    <submittedName>
        <fullName evidence="2">Type VI secretion system baseplate subunit TssE</fullName>
    </submittedName>
</protein>
<evidence type="ECO:0000313" key="3">
    <source>
        <dbReference type="Proteomes" id="UP001216253"/>
    </source>
</evidence>
<dbReference type="Pfam" id="PF04965">
    <property type="entry name" value="GPW_gp25"/>
    <property type="match status" value="1"/>
</dbReference>
<dbReference type="Proteomes" id="UP001216253">
    <property type="component" value="Unassembled WGS sequence"/>
</dbReference>
<evidence type="ECO:0000259" key="1">
    <source>
        <dbReference type="Pfam" id="PF04965"/>
    </source>
</evidence>
<gene>
    <name evidence="2" type="primary">tssE</name>
    <name evidence="2" type="ORF">PYV00_18545</name>
</gene>
<dbReference type="InterPro" id="IPR007048">
    <property type="entry name" value="IraD/Gp25-like"/>
</dbReference>
<dbReference type="EMBL" id="JARESE010000062">
    <property type="protein sequence ID" value="MDE8653700.1"/>
    <property type="molecule type" value="Genomic_DNA"/>
</dbReference>